<organism evidence="11 12">
    <name type="scientific">Thiosulfativibrio zosterae</name>
    <dbReference type="NCBI Taxonomy" id="2675053"/>
    <lineage>
        <taxon>Bacteria</taxon>
        <taxon>Pseudomonadati</taxon>
        <taxon>Pseudomonadota</taxon>
        <taxon>Gammaproteobacteria</taxon>
        <taxon>Thiotrichales</taxon>
        <taxon>Piscirickettsiaceae</taxon>
        <taxon>Thiosulfativibrio</taxon>
    </lineage>
</organism>
<evidence type="ECO:0000256" key="5">
    <source>
        <dbReference type="ARBA" id="ARBA00022741"/>
    </source>
</evidence>
<dbReference type="SUPFAM" id="SSF53623">
    <property type="entry name" value="MurD-like peptide ligases, catalytic domain"/>
    <property type="match status" value="1"/>
</dbReference>
<dbReference type="Proteomes" id="UP000501466">
    <property type="component" value="Chromosome"/>
</dbReference>
<dbReference type="InterPro" id="IPR013221">
    <property type="entry name" value="Mur_ligase_cen"/>
</dbReference>
<keyword evidence="5 7" id="KW-0547">Nucleotide-binding</keyword>
<evidence type="ECO:0000256" key="8">
    <source>
        <dbReference type="RuleBase" id="RU003664"/>
    </source>
</evidence>
<evidence type="ECO:0000259" key="9">
    <source>
        <dbReference type="Pfam" id="PF02875"/>
    </source>
</evidence>
<evidence type="ECO:0000313" key="11">
    <source>
        <dbReference type="EMBL" id="BBP42909.1"/>
    </source>
</evidence>
<dbReference type="Pfam" id="PF21799">
    <property type="entry name" value="MurD-like_N"/>
    <property type="match status" value="1"/>
</dbReference>
<dbReference type="Gene3D" id="3.90.190.20">
    <property type="entry name" value="Mur ligase, C-terminal domain"/>
    <property type="match status" value="1"/>
</dbReference>
<dbReference type="EMBL" id="AP021888">
    <property type="protein sequence ID" value="BBP42909.1"/>
    <property type="molecule type" value="Genomic_DNA"/>
</dbReference>
<evidence type="ECO:0000256" key="3">
    <source>
        <dbReference type="ARBA" id="ARBA00022490"/>
    </source>
</evidence>
<evidence type="ECO:0000256" key="1">
    <source>
        <dbReference type="ARBA" id="ARBA00004496"/>
    </source>
</evidence>
<dbReference type="InterPro" id="IPR036615">
    <property type="entry name" value="Mur_ligase_C_dom_sf"/>
</dbReference>
<dbReference type="KEGG" id="tzo:THMIRHAT_06550"/>
<feature type="domain" description="Mur ligase C-terminal" evidence="9">
    <location>
        <begin position="296"/>
        <end position="411"/>
    </location>
</feature>
<proteinExistence type="inferred from homology"/>
<keyword evidence="6 7" id="KW-0067">ATP-binding</keyword>
<dbReference type="GO" id="GO:0071555">
    <property type="term" value="P:cell wall organization"/>
    <property type="evidence" value="ECO:0007669"/>
    <property type="project" value="UniProtKB-KW"/>
</dbReference>
<sequence>MHLVAGLGLTGLSVLRYFDRLGEACFGFDTRADFDLSGIQAEFPDGQFAVGSLPPTWVKKIDAIVLSPGIAKSEPWVLELIQQGIEVIGDIELFARTVGQPIIGITGSNGKSTVTTLVTEVLTQAGYQVGMGGNIGTPALDLLASDQPEYQVFVLELSSFQLETTYSMHTIASTILNLSEDHMDRYAGLEDYLQAKMNIFNHTELAVLPSNFPSHVFVQAPKLVRFGDGSPNGVMHLDGEDWLVFEQQKIIKVSDMALQAEHHYMNALATIALCSVFGIETSVYQTVFSCFKGLPHRTQLVAQQDGVSWINDSKGTNVGATVTAIQSMGKSANGKVILLAGGVGKDADFSDLAPVMQTYGRHSILFGRDQNLIAQALSSTPYTCVEDLSQALKLAKSLALPGDVVLFSPACASFDQFKNYAHRGQVFEASVIELLQNCHLQVSA</sequence>
<dbReference type="AlphaFoldDB" id="A0A6F8PLD0"/>
<dbReference type="InterPro" id="IPR004101">
    <property type="entry name" value="Mur_ligase_C"/>
</dbReference>
<keyword evidence="12" id="KW-1185">Reference proteome</keyword>
<keyword evidence="4 7" id="KW-0436">Ligase</keyword>
<keyword evidence="7 8" id="KW-0131">Cell cycle</keyword>
<evidence type="ECO:0000256" key="6">
    <source>
        <dbReference type="ARBA" id="ARBA00022840"/>
    </source>
</evidence>
<feature type="binding site" evidence="7">
    <location>
        <begin position="107"/>
        <end position="113"/>
    </location>
    <ligand>
        <name>ATP</name>
        <dbReference type="ChEBI" id="CHEBI:30616"/>
    </ligand>
</feature>
<evidence type="ECO:0000256" key="4">
    <source>
        <dbReference type="ARBA" id="ARBA00022598"/>
    </source>
</evidence>
<dbReference type="GO" id="GO:0008764">
    <property type="term" value="F:UDP-N-acetylmuramoylalanine-D-glutamate ligase activity"/>
    <property type="evidence" value="ECO:0007669"/>
    <property type="project" value="UniProtKB-UniRule"/>
</dbReference>
<dbReference type="GO" id="GO:0005524">
    <property type="term" value="F:ATP binding"/>
    <property type="evidence" value="ECO:0007669"/>
    <property type="project" value="UniProtKB-UniRule"/>
</dbReference>
<keyword evidence="7 8" id="KW-0132">Cell division</keyword>
<dbReference type="InterPro" id="IPR005762">
    <property type="entry name" value="MurD"/>
</dbReference>
<comment type="subcellular location">
    <subcellularLocation>
        <location evidence="1 7 8">Cytoplasm</location>
    </subcellularLocation>
</comment>
<dbReference type="HAMAP" id="MF_00639">
    <property type="entry name" value="MurD"/>
    <property type="match status" value="1"/>
</dbReference>
<dbReference type="SUPFAM" id="SSF53244">
    <property type="entry name" value="MurD-like peptide ligases, peptide-binding domain"/>
    <property type="match status" value="1"/>
</dbReference>
<dbReference type="Gene3D" id="3.40.50.720">
    <property type="entry name" value="NAD(P)-binding Rossmann-like Domain"/>
    <property type="match status" value="1"/>
</dbReference>
<gene>
    <name evidence="7 11" type="primary">murD</name>
    <name evidence="11" type="ORF">THMIRHAT_06550</name>
</gene>
<comment type="catalytic activity">
    <reaction evidence="7 8">
        <text>UDP-N-acetyl-alpha-D-muramoyl-L-alanine + D-glutamate + ATP = UDP-N-acetyl-alpha-D-muramoyl-L-alanyl-D-glutamate + ADP + phosphate + H(+)</text>
        <dbReference type="Rhea" id="RHEA:16429"/>
        <dbReference type="ChEBI" id="CHEBI:15378"/>
        <dbReference type="ChEBI" id="CHEBI:29986"/>
        <dbReference type="ChEBI" id="CHEBI:30616"/>
        <dbReference type="ChEBI" id="CHEBI:43474"/>
        <dbReference type="ChEBI" id="CHEBI:83898"/>
        <dbReference type="ChEBI" id="CHEBI:83900"/>
        <dbReference type="ChEBI" id="CHEBI:456216"/>
        <dbReference type="EC" id="6.3.2.9"/>
    </reaction>
</comment>
<dbReference type="GO" id="GO:0009252">
    <property type="term" value="P:peptidoglycan biosynthetic process"/>
    <property type="evidence" value="ECO:0007669"/>
    <property type="project" value="UniProtKB-UniRule"/>
</dbReference>
<dbReference type="PANTHER" id="PTHR43692:SF1">
    <property type="entry name" value="UDP-N-ACETYLMURAMOYLALANINE--D-GLUTAMATE LIGASE"/>
    <property type="match status" value="1"/>
</dbReference>
<dbReference type="SUPFAM" id="SSF51984">
    <property type="entry name" value="MurCD N-terminal domain"/>
    <property type="match status" value="1"/>
</dbReference>
<dbReference type="Pfam" id="PF02875">
    <property type="entry name" value="Mur_ligase_C"/>
    <property type="match status" value="1"/>
</dbReference>
<dbReference type="GO" id="GO:0005737">
    <property type="term" value="C:cytoplasm"/>
    <property type="evidence" value="ECO:0007669"/>
    <property type="project" value="UniProtKB-SubCell"/>
</dbReference>
<reference evidence="12" key="1">
    <citation type="submission" date="2019-11" db="EMBL/GenBank/DDBJ databases">
        <title>Isolation and characterization of two novel species in the genus Thiomicrorhabdus.</title>
        <authorList>
            <person name="Mochizuki J."/>
            <person name="Kojima H."/>
            <person name="Fukui M."/>
        </authorList>
    </citation>
    <scope>NUCLEOTIDE SEQUENCE [LARGE SCALE GENOMIC DNA]</scope>
    <source>
        <strain evidence="12">AkT22</strain>
    </source>
</reference>
<dbReference type="Gene3D" id="3.40.1190.10">
    <property type="entry name" value="Mur-like, catalytic domain"/>
    <property type="match status" value="1"/>
</dbReference>
<evidence type="ECO:0000256" key="7">
    <source>
        <dbReference type="HAMAP-Rule" id="MF_00639"/>
    </source>
</evidence>
<feature type="domain" description="Mur ligase central" evidence="10">
    <location>
        <begin position="105"/>
        <end position="273"/>
    </location>
</feature>
<keyword evidence="7 8" id="KW-0573">Peptidoglycan synthesis</keyword>
<comment type="function">
    <text evidence="7 8">Cell wall formation. Catalyzes the addition of glutamate to the nucleotide precursor UDP-N-acetylmuramoyl-L-alanine (UMA).</text>
</comment>
<accession>A0A6F8PLD0</accession>
<dbReference type="PANTHER" id="PTHR43692">
    <property type="entry name" value="UDP-N-ACETYLMURAMOYLALANINE--D-GLUTAMATE LIGASE"/>
    <property type="match status" value="1"/>
</dbReference>
<dbReference type="Pfam" id="PF08245">
    <property type="entry name" value="Mur_ligase_M"/>
    <property type="match status" value="1"/>
</dbReference>
<dbReference type="NCBIfam" id="TIGR01087">
    <property type="entry name" value="murD"/>
    <property type="match status" value="1"/>
</dbReference>
<dbReference type="RefSeq" id="WP_173290745.1">
    <property type="nucleotide sequence ID" value="NZ_AP021888.1"/>
</dbReference>
<evidence type="ECO:0000256" key="2">
    <source>
        <dbReference type="ARBA" id="ARBA00004752"/>
    </source>
</evidence>
<keyword evidence="7 8" id="KW-0133">Cell shape</keyword>
<evidence type="ECO:0000259" key="10">
    <source>
        <dbReference type="Pfam" id="PF08245"/>
    </source>
</evidence>
<dbReference type="GO" id="GO:0051301">
    <property type="term" value="P:cell division"/>
    <property type="evidence" value="ECO:0007669"/>
    <property type="project" value="UniProtKB-KW"/>
</dbReference>
<dbReference type="GO" id="GO:0008360">
    <property type="term" value="P:regulation of cell shape"/>
    <property type="evidence" value="ECO:0007669"/>
    <property type="project" value="UniProtKB-KW"/>
</dbReference>
<dbReference type="EC" id="6.3.2.9" evidence="7 8"/>
<keyword evidence="3 7" id="KW-0963">Cytoplasm</keyword>
<keyword evidence="7 8" id="KW-0961">Cell wall biogenesis/degradation</keyword>
<name>A0A6F8PLD0_9GAMM</name>
<comment type="similarity">
    <text evidence="7">Belongs to the MurCDEF family.</text>
</comment>
<dbReference type="UniPathway" id="UPA00219"/>
<evidence type="ECO:0000313" key="12">
    <source>
        <dbReference type="Proteomes" id="UP000501466"/>
    </source>
</evidence>
<dbReference type="InterPro" id="IPR036565">
    <property type="entry name" value="Mur-like_cat_sf"/>
</dbReference>
<comment type="pathway">
    <text evidence="2 7 8">Cell wall biogenesis; peptidoglycan biosynthesis.</text>
</comment>
<protein>
    <recommendedName>
        <fullName evidence="7 8">UDP-N-acetylmuramoylalanine--D-glutamate ligase</fullName>
        <ecNumber evidence="7 8">6.3.2.9</ecNumber>
    </recommendedName>
    <alternativeName>
        <fullName evidence="7">D-glutamic acid-adding enzyme</fullName>
    </alternativeName>
    <alternativeName>
        <fullName evidence="7">UDP-N-acetylmuramoyl-L-alanyl-D-glutamate synthetase</fullName>
    </alternativeName>
</protein>